<dbReference type="FunFam" id="3.40.30.10:FF:000156">
    <property type="entry name" value="Glutathione S-transferase 1"/>
    <property type="match status" value="1"/>
</dbReference>
<dbReference type="Gene3D" id="3.40.30.10">
    <property type="entry name" value="Glutaredoxin"/>
    <property type="match status" value="1"/>
</dbReference>
<dbReference type="GO" id="GO:0004364">
    <property type="term" value="F:glutathione transferase activity"/>
    <property type="evidence" value="ECO:0007669"/>
    <property type="project" value="UniProtKB-EC"/>
</dbReference>
<reference evidence="6" key="1">
    <citation type="submission" date="2022-08" db="EMBL/GenBank/DDBJ databases">
        <authorList>
            <consortium name="DOE Joint Genome Institute"/>
            <person name="Min B."/>
            <person name="Riley R."/>
            <person name="Sierra-Patev S."/>
            <person name="Naranjo-Ortiz M."/>
            <person name="Looney B."/>
            <person name="Konkel Z."/>
            <person name="Slot J.C."/>
            <person name="Sakamoto Y."/>
            <person name="Steenwyk J.L."/>
            <person name="Rokas A."/>
            <person name="Carro J."/>
            <person name="Camarero S."/>
            <person name="Ferreira P."/>
            <person name="Molpeceres G."/>
            <person name="Ruiz-Duenas F.J."/>
            <person name="Serrano A."/>
            <person name="Henrissat B."/>
            <person name="Drula E."/>
            <person name="Hughes K.W."/>
            <person name="Mata J.L."/>
            <person name="Ishikawa N.K."/>
            <person name="Vargas-Isla R."/>
            <person name="Ushijima S."/>
            <person name="Smith C.A."/>
            <person name="Ahrendt S."/>
            <person name="Andreopoulos W."/>
            <person name="He G."/>
            <person name="Labutti K."/>
            <person name="Lipzen A."/>
            <person name="Ng V."/>
            <person name="Sandor L."/>
            <person name="Barry K."/>
            <person name="Martinez A.T."/>
            <person name="Xiao Y."/>
            <person name="Gibbons J.G."/>
            <person name="Terashima K."/>
            <person name="Hibbett D.S."/>
            <person name="Grigoriev I.V."/>
        </authorList>
    </citation>
    <scope>NUCLEOTIDE SEQUENCE</scope>
    <source>
        <strain evidence="6">TFB7829</strain>
    </source>
</reference>
<dbReference type="SFLD" id="SFLDG00358">
    <property type="entry name" value="Main_(cytGST)"/>
    <property type="match status" value="1"/>
</dbReference>
<accession>A0AA38UNA8</accession>
<dbReference type="SUPFAM" id="SSF47616">
    <property type="entry name" value="GST C-terminal domain-like"/>
    <property type="match status" value="1"/>
</dbReference>
<dbReference type="InterPro" id="IPR036249">
    <property type="entry name" value="Thioredoxin-like_sf"/>
</dbReference>
<dbReference type="InterPro" id="IPR036282">
    <property type="entry name" value="Glutathione-S-Trfase_C_sf"/>
</dbReference>
<dbReference type="PANTHER" id="PTHR44051">
    <property type="entry name" value="GLUTATHIONE S-TRANSFERASE-RELATED"/>
    <property type="match status" value="1"/>
</dbReference>
<sequence>MIVVYHLSNSRSQRILWLLEELGLPYEVKRYERMPDYTAPPSLLDVHPLGKSPVIEDKDEGVVLAESSAIITYLILKYGEKQSLSAQGALDDLYYTHYAESTLLPLVVIWQRLSRFTNRAPWYLRPIFRYVLGAYREMYVDPDLSKNSEMIEKHLSKNIWFARGSNEPTAADYAMIIGLEGLYLGKAVHSDTHPAIAGYIEKVHARSNSSFDVARPAYQSGLRKGGAFAYAK</sequence>
<dbReference type="Gene3D" id="1.20.1050.10">
    <property type="match status" value="1"/>
</dbReference>
<dbReference type="Pfam" id="PF13409">
    <property type="entry name" value="GST_N_2"/>
    <property type="match status" value="1"/>
</dbReference>
<dbReference type="Proteomes" id="UP001163850">
    <property type="component" value="Unassembled WGS sequence"/>
</dbReference>
<dbReference type="EMBL" id="MU802194">
    <property type="protein sequence ID" value="KAJ3980380.1"/>
    <property type="molecule type" value="Genomic_DNA"/>
</dbReference>
<proteinExistence type="inferred from homology"/>
<evidence type="ECO:0000313" key="6">
    <source>
        <dbReference type="EMBL" id="KAJ3980380.1"/>
    </source>
</evidence>
<dbReference type="AlphaFoldDB" id="A0AA38UNA8"/>
<dbReference type="InterPro" id="IPR004045">
    <property type="entry name" value="Glutathione_S-Trfase_N"/>
</dbReference>
<evidence type="ECO:0000256" key="3">
    <source>
        <dbReference type="ARBA" id="ARBA00022679"/>
    </source>
</evidence>
<comment type="catalytic activity">
    <reaction evidence="4">
        <text>RX + glutathione = an S-substituted glutathione + a halide anion + H(+)</text>
        <dbReference type="Rhea" id="RHEA:16437"/>
        <dbReference type="ChEBI" id="CHEBI:15378"/>
        <dbReference type="ChEBI" id="CHEBI:16042"/>
        <dbReference type="ChEBI" id="CHEBI:17792"/>
        <dbReference type="ChEBI" id="CHEBI:57925"/>
        <dbReference type="ChEBI" id="CHEBI:90779"/>
        <dbReference type="EC" id="2.5.1.18"/>
    </reaction>
</comment>
<protein>
    <recommendedName>
        <fullName evidence="2">glutathione transferase</fullName>
        <ecNumber evidence="2">2.5.1.18</ecNumber>
    </recommendedName>
</protein>
<evidence type="ECO:0000256" key="1">
    <source>
        <dbReference type="ARBA" id="ARBA00007409"/>
    </source>
</evidence>
<comment type="similarity">
    <text evidence="1">Belongs to the GST superfamily.</text>
</comment>
<dbReference type="PANTHER" id="PTHR44051:SF9">
    <property type="entry name" value="GLUTATHIONE S-TRANSFERASE 1"/>
    <property type="match status" value="1"/>
</dbReference>
<dbReference type="GO" id="GO:0004602">
    <property type="term" value="F:glutathione peroxidase activity"/>
    <property type="evidence" value="ECO:0007669"/>
    <property type="project" value="UniProtKB-ARBA"/>
</dbReference>
<dbReference type="InterPro" id="IPR040079">
    <property type="entry name" value="Glutathione_S-Trfase"/>
</dbReference>
<name>A0AA38UNA8_9AGAR</name>
<dbReference type="GO" id="GO:0005737">
    <property type="term" value="C:cytoplasm"/>
    <property type="evidence" value="ECO:0007669"/>
    <property type="project" value="UniProtKB-ARBA"/>
</dbReference>
<dbReference type="SUPFAM" id="SSF52833">
    <property type="entry name" value="Thioredoxin-like"/>
    <property type="match status" value="1"/>
</dbReference>
<dbReference type="CDD" id="cd03046">
    <property type="entry name" value="GST_N_GTT1_like"/>
    <property type="match status" value="1"/>
</dbReference>
<evidence type="ECO:0000259" key="5">
    <source>
        <dbReference type="PROSITE" id="PS50404"/>
    </source>
</evidence>
<evidence type="ECO:0000256" key="2">
    <source>
        <dbReference type="ARBA" id="ARBA00012452"/>
    </source>
</evidence>
<feature type="domain" description="GST N-terminal" evidence="5">
    <location>
        <begin position="1"/>
        <end position="82"/>
    </location>
</feature>
<evidence type="ECO:0000256" key="4">
    <source>
        <dbReference type="ARBA" id="ARBA00047960"/>
    </source>
</evidence>
<organism evidence="6 7">
    <name type="scientific">Lentinula detonsa</name>
    <dbReference type="NCBI Taxonomy" id="2804962"/>
    <lineage>
        <taxon>Eukaryota</taxon>
        <taxon>Fungi</taxon>
        <taxon>Dikarya</taxon>
        <taxon>Basidiomycota</taxon>
        <taxon>Agaricomycotina</taxon>
        <taxon>Agaricomycetes</taxon>
        <taxon>Agaricomycetidae</taxon>
        <taxon>Agaricales</taxon>
        <taxon>Marasmiineae</taxon>
        <taxon>Omphalotaceae</taxon>
        <taxon>Lentinula</taxon>
    </lineage>
</organism>
<dbReference type="PROSITE" id="PS50404">
    <property type="entry name" value="GST_NTER"/>
    <property type="match status" value="1"/>
</dbReference>
<dbReference type="EC" id="2.5.1.18" evidence="2"/>
<keyword evidence="3" id="KW-0808">Transferase</keyword>
<dbReference type="SFLD" id="SFLDS00019">
    <property type="entry name" value="Glutathione_Transferase_(cytos"/>
    <property type="match status" value="1"/>
</dbReference>
<evidence type="ECO:0000313" key="7">
    <source>
        <dbReference type="Proteomes" id="UP001163850"/>
    </source>
</evidence>
<comment type="caution">
    <text evidence="6">The sequence shown here is derived from an EMBL/GenBank/DDBJ whole genome shotgun (WGS) entry which is preliminary data.</text>
</comment>
<gene>
    <name evidence="6" type="ORF">F5890DRAFT_1477771</name>
</gene>